<dbReference type="AlphaFoldDB" id="A0A6T9Y6D6"/>
<dbReference type="EMBL" id="LR812090">
    <property type="protein sequence ID" value="CAB9494218.1"/>
    <property type="molecule type" value="Genomic_DNA"/>
</dbReference>
<evidence type="ECO:0000313" key="2">
    <source>
        <dbReference type="Proteomes" id="UP000509458"/>
    </source>
</evidence>
<dbReference type="Proteomes" id="UP000509458">
    <property type="component" value="Chromosome"/>
</dbReference>
<dbReference type="RefSeq" id="WP_179983616.1">
    <property type="nucleotide sequence ID" value="NZ_LR812090.1"/>
</dbReference>
<gene>
    <name evidence="1" type="ORF">ALFOR1_31182</name>
</gene>
<organism evidence="1 2">
    <name type="scientific">Alteromonas macleodii</name>
    <name type="common">Pseudoalteromonas macleodii</name>
    <dbReference type="NCBI Taxonomy" id="28108"/>
    <lineage>
        <taxon>Bacteria</taxon>
        <taxon>Pseudomonadati</taxon>
        <taxon>Pseudomonadota</taxon>
        <taxon>Gammaproteobacteria</taxon>
        <taxon>Alteromonadales</taxon>
        <taxon>Alteromonadaceae</taxon>
        <taxon>Alteromonas/Salinimonas group</taxon>
        <taxon>Alteromonas</taxon>
    </lineage>
</organism>
<reference evidence="1 2" key="1">
    <citation type="submission" date="2020-06" db="EMBL/GenBank/DDBJ databases">
        <authorList>
            <person name="Duchaud E."/>
        </authorList>
    </citation>
    <scope>NUCLEOTIDE SEQUENCE [LARGE SCALE GENOMIC DNA]</scope>
    <source>
        <strain evidence="1">Alteromonas fortis</strain>
    </source>
</reference>
<dbReference type="Pfam" id="PF13783">
    <property type="entry name" value="DUF4177"/>
    <property type="match status" value="1"/>
</dbReference>
<evidence type="ECO:0008006" key="3">
    <source>
        <dbReference type="Google" id="ProtNLM"/>
    </source>
</evidence>
<name>A0A6T9Y6D6_ALTMA</name>
<proteinExistence type="predicted"/>
<dbReference type="InterPro" id="IPR025234">
    <property type="entry name" value="YjzH-like"/>
</dbReference>
<evidence type="ECO:0000313" key="1">
    <source>
        <dbReference type="EMBL" id="CAB9494218.1"/>
    </source>
</evidence>
<accession>A0A6T9Y6D6</accession>
<protein>
    <recommendedName>
        <fullName evidence="3">DUF4177 domain-containing protein</fullName>
    </recommendedName>
</protein>
<sequence>MQKVVEFKTRNFWSSQLNLDTLNEEVTKYNNQGWRVIQVTPVSSFSAHVRSVLLLLERSNS</sequence>